<feature type="compositionally biased region" description="Basic and acidic residues" evidence="1">
    <location>
        <begin position="12"/>
        <end position="24"/>
    </location>
</feature>
<keyword evidence="4" id="KW-1185">Reference proteome</keyword>
<feature type="transmembrane region" description="Helical" evidence="2">
    <location>
        <begin position="74"/>
        <end position="95"/>
    </location>
</feature>
<organism evidence="3 4">
    <name type="scientific">Anopheles albimanus</name>
    <name type="common">New world malaria mosquito</name>
    <dbReference type="NCBI Taxonomy" id="7167"/>
    <lineage>
        <taxon>Eukaryota</taxon>
        <taxon>Metazoa</taxon>
        <taxon>Ecdysozoa</taxon>
        <taxon>Arthropoda</taxon>
        <taxon>Hexapoda</taxon>
        <taxon>Insecta</taxon>
        <taxon>Pterygota</taxon>
        <taxon>Neoptera</taxon>
        <taxon>Endopterygota</taxon>
        <taxon>Diptera</taxon>
        <taxon>Nematocera</taxon>
        <taxon>Culicoidea</taxon>
        <taxon>Culicidae</taxon>
        <taxon>Anophelinae</taxon>
        <taxon>Anopheles</taxon>
    </lineage>
</organism>
<evidence type="ECO:0000313" key="4">
    <source>
        <dbReference type="Proteomes" id="UP000069272"/>
    </source>
</evidence>
<accession>A0A182FYR2</accession>
<dbReference type="Proteomes" id="UP000069272">
    <property type="component" value="Chromosome 2L"/>
</dbReference>
<dbReference type="AlphaFoldDB" id="A0A182FYR2"/>
<sequence length="97" mass="10418">LGGPAIAKKLRSRTDDPRSAHRSSEAVQQRVCGVCAAEGGKGNRRKRKCNSNPPRGQSHWQRSTLSLVCARARAHASVVWCWAVVVVAILGVTVCSV</sequence>
<evidence type="ECO:0000256" key="2">
    <source>
        <dbReference type="SAM" id="Phobius"/>
    </source>
</evidence>
<dbReference type="EnsemblMetazoa" id="AALB014744-RA">
    <property type="protein sequence ID" value="AALB014744-PA"/>
    <property type="gene ID" value="AALB014744"/>
</dbReference>
<name>A0A182FYR2_ANOAL</name>
<keyword evidence="2" id="KW-0472">Membrane</keyword>
<proteinExistence type="predicted"/>
<feature type="region of interest" description="Disordered" evidence="1">
    <location>
        <begin position="40"/>
        <end position="59"/>
    </location>
</feature>
<feature type="compositionally biased region" description="Polar residues" evidence="1">
    <location>
        <begin position="50"/>
        <end position="59"/>
    </location>
</feature>
<feature type="region of interest" description="Disordered" evidence="1">
    <location>
        <begin position="1"/>
        <end position="25"/>
    </location>
</feature>
<keyword evidence="2" id="KW-1133">Transmembrane helix</keyword>
<dbReference type="VEuPathDB" id="VectorBase:AALB014744"/>
<keyword evidence="2" id="KW-0812">Transmembrane</keyword>
<reference evidence="3" key="2">
    <citation type="submission" date="2022-08" db="UniProtKB">
        <authorList>
            <consortium name="EnsemblMetazoa"/>
        </authorList>
    </citation>
    <scope>IDENTIFICATION</scope>
    <source>
        <strain evidence="3">STECLA/ALBI9_A</strain>
    </source>
</reference>
<reference evidence="3 4" key="1">
    <citation type="journal article" date="2017" name="G3 (Bethesda)">
        <title>The Physical Genome Mapping of Anopheles albimanus Corrected Scaffold Misassemblies and Identified Interarm Rearrangements in Genus Anopheles.</title>
        <authorList>
            <person name="Artemov G.N."/>
            <person name="Peery A.N."/>
            <person name="Jiang X."/>
            <person name="Tu Z."/>
            <person name="Stegniy V.N."/>
            <person name="Sharakhova M.V."/>
            <person name="Sharakhov I.V."/>
        </authorList>
    </citation>
    <scope>NUCLEOTIDE SEQUENCE [LARGE SCALE GENOMIC DNA]</scope>
    <source>
        <strain evidence="3 4">ALBI9_A</strain>
    </source>
</reference>
<evidence type="ECO:0000313" key="3">
    <source>
        <dbReference type="EnsemblMetazoa" id="AALB014744-PA"/>
    </source>
</evidence>
<evidence type="ECO:0000256" key="1">
    <source>
        <dbReference type="SAM" id="MobiDB-lite"/>
    </source>
</evidence>
<protein>
    <submittedName>
        <fullName evidence="3">Uncharacterized protein</fullName>
    </submittedName>
</protein>